<evidence type="ECO:0000313" key="1">
    <source>
        <dbReference type="EMBL" id="KAJ7640541.1"/>
    </source>
</evidence>
<comment type="caution">
    <text evidence="1">The sequence shown here is derived from an EMBL/GenBank/DDBJ whole genome shotgun (WGS) entry which is preliminary data.</text>
</comment>
<evidence type="ECO:0000313" key="2">
    <source>
        <dbReference type="Proteomes" id="UP001221757"/>
    </source>
</evidence>
<dbReference type="Proteomes" id="UP001221757">
    <property type="component" value="Unassembled WGS sequence"/>
</dbReference>
<proteinExistence type="predicted"/>
<gene>
    <name evidence="1" type="ORF">B0H17DRAFT_468836</name>
</gene>
<reference evidence="1" key="1">
    <citation type="submission" date="2023-03" db="EMBL/GenBank/DDBJ databases">
        <title>Massive genome expansion in bonnet fungi (Mycena s.s.) driven by repeated elements and novel gene families across ecological guilds.</title>
        <authorList>
            <consortium name="Lawrence Berkeley National Laboratory"/>
            <person name="Harder C.B."/>
            <person name="Miyauchi S."/>
            <person name="Viragh M."/>
            <person name="Kuo A."/>
            <person name="Thoen E."/>
            <person name="Andreopoulos B."/>
            <person name="Lu D."/>
            <person name="Skrede I."/>
            <person name="Drula E."/>
            <person name="Henrissat B."/>
            <person name="Morin E."/>
            <person name="Kohler A."/>
            <person name="Barry K."/>
            <person name="LaButti K."/>
            <person name="Morin E."/>
            <person name="Salamov A."/>
            <person name="Lipzen A."/>
            <person name="Mereny Z."/>
            <person name="Hegedus B."/>
            <person name="Baldrian P."/>
            <person name="Stursova M."/>
            <person name="Weitz H."/>
            <person name="Taylor A."/>
            <person name="Grigoriev I.V."/>
            <person name="Nagy L.G."/>
            <person name="Martin F."/>
            <person name="Kauserud H."/>
        </authorList>
    </citation>
    <scope>NUCLEOTIDE SEQUENCE</scope>
    <source>
        <strain evidence="1">CBHHK067</strain>
    </source>
</reference>
<accession>A0AAD7FSA3</accession>
<dbReference type="AlphaFoldDB" id="A0AAD7FSA3"/>
<dbReference type="EMBL" id="JARKIE010000428">
    <property type="protein sequence ID" value="KAJ7640541.1"/>
    <property type="molecule type" value="Genomic_DNA"/>
</dbReference>
<keyword evidence="2" id="KW-1185">Reference proteome</keyword>
<sequence>MCVLTGGSNFVSHRHQFYLQDDADYSRGAAPGVTSKMSPKTLTQIPAGSKFSLSPSFVPLQNSRRSLPMPSEPRRNYFVHQSLNLRHSRVYGYGLRKFKFISQEMESNISRLGTKFFLPALLFAEIGPLATASNLKNLRNCEIRPICAVKLIPERLADYSAFAALSIGRLDRGHTFPQGRDGSALRSYVHFQQYPSFLLSAFKRFNTLSHTVQGKILTYLEMC</sequence>
<protein>
    <submittedName>
        <fullName evidence="1">Uncharacterized protein</fullName>
    </submittedName>
</protein>
<organism evidence="1 2">
    <name type="scientific">Mycena rosella</name>
    <name type="common">Pink bonnet</name>
    <name type="synonym">Agaricus rosellus</name>
    <dbReference type="NCBI Taxonomy" id="1033263"/>
    <lineage>
        <taxon>Eukaryota</taxon>
        <taxon>Fungi</taxon>
        <taxon>Dikarya</taxon>
        <taxon>Basidiomycota</taxon>
        <taxon>Agaricomycotina</taxon>
        <taxon>Agaricomycetes</taxon>
        <taxon>Agaricomycetidae</taxon>
        <taxon>Agaricales</taxon>
        <taxon>Marasmiineae</taxon>
        <taxon>Mycenaceae</taxon>
        <taxon>Mycena</taxon>
    </lineage>
</organism>
<name>A0AAD7FSA3_MYCRO</name>